<organism evidence="2">
    <name type="scientific">Podoviridae sp. ct8Lf7</name>
    <dbReference type="NCBI Taxonomy" id="2827723"/>
    <lineage>
        <taxon>Viruses</taxon>
        <taxon>Duplodnaviria</taxon>
        <taxon>Heunggongvirae</taxon>
        <taxon>Uroviricota</taxon>
        <taxon>Caudoviricetes</taxon>
    </lineage>
</organism>
<proteinExistence type="predicted"/>
<dbReference type="EMBL" id="BK032511">
    <property type="protein sequence ID" value="DAF44292.1"/>
    <property type="molecule type" value="Genomic_DNA"/>
</dbReference>
<evidence type="ECO:0000313" key="2">
    <source>
        <dbReference type="EMBL" id="DAF44292.1"/>
    </source>
</evidence>
<keyword evidence="1" id="KW-0175">Coiled coil</keyword>
<protein>
    <submittedName>
        <fullName evidence="2">Uncharacterized protein</fullName>
    </submittedName>
</protein>
<reference evidence="2" key="1">
    <citation type="journal article" date="2021" name="Proc. Natl. Acad. Sci. U.S.A.">
        <title>A Catalog of Tens of Thousands of Viruses from Human Metagenomes Reveals Hidden Associations with Chronic Diseases.</title>
        <authorList>
            <person name="Tisza M.J."/>
            <person name="Buck C.B."/>
        </authorList>
    </citation>
    <scope>NUCLEOTIDE SEQUENCE</scope>
    <source>
        <strain evidence="2">Ct8Lf7</strain>
    </source>
</reference>
<accession>A0A8S5RZT2</accession>
<feature type="coiled-coil region" evidence="1">
    <location>
        <begin position="3"/>
        <end position="46"/>
    </location>
</feature>
<evidence type="ECO:0000256" key="1">
    <source>
        <dbReference type="SAM" id="Coils"/>
    </source>
</evidence>
<name>A0A8S5RZT2_9CAUD</name>
<sequence>MTKEELRSKILELEEAMREEDSRSALAKLSDEWDELTKELEEILYDELEGVTVKIVTERIVNKHDIDVDLLITEYMENGDLEKSFEIAAEECDCDWKMEITKRILK</sequence>